<dbReference type="AlphaFoldDB" id="A0A7J4IWT7"/>
<accession>A0A7J4IWT7</accession>
<evidence type="ECO:0000259" key="9">
    <source>
        <dbReference type="Pfam" id="PF12704"/>
    </source>
</evidence>
<keyword evidence="2" id="KW-1003">Cell membrane</keyword>
<feature type="transmembrane region" description="Helical" evidence="7">
    <location>
        <begin position="322"/>
        <end position="350"/>
    </location>
</feature>
<feature type="domain" description="ABC3 transporter permease C-terminal" evidence="8">
    <location>
        <begin position="283"/>
        <end position="400"/>
    </location>
</feature>
<name>A0A7J4IWT7_9ARCH</name>
<feature type="domain" description="MacB-like periplasmic core" evidence="9">
    <location>
        <begin position="23"/>
        <end position="244"/>
    </location>
</feature>
<dbReference type="Proteomes" id="UP000565078">
    <property type="component" value="Unassembled WGS sequence"/>
</dbReference>
<evidence type="ECO:0000256" key="7">
    <source>
        <dbReference type="SAM" id="Phobius"/>
    </source>
</evidence>
<comment type="subcellular location">
    <subcellularLocation>
        <location evidence="1">Cell membrane</location>
        <topology evidence="1">Multi-pass membrane protein</topology>
    </subcellularLocation>
</comment>
<feature type="transmembrane region" description="Helical" evidence="7">
    <location>
        <begin position="370"/>
        <end position="390"/>
    </location>
</feature>
<dbReference type="InterPro" id="IPR050250">
    <property type="entry name" value="Macrolide_Exporter_MacB"/>
</dbReference>
<evidence type="ECO:0000256" key="2">
    <source>
        <dbReference type="ARBA" id="ARBA00022475"/>
    </source>
</evidence>
<evidence type="ECO:0000256" key="4">
    <source>
        <dbReference type="ARBA" id="ARBA00022989"/>
    </source>
</evidence>
<dbReference type="GO" id="GO:0005886">
    <property type="term" value="C:plasma membrane"/>
    <property type="evidence" value="ECO:0007669"/>
    <property type="project" value="UniProtKB-SubCell"/>
</dbReference>
<dbReference type="GO" id="GO:0022857">
    <property type="term" value="F:transmembrane transporter activity"/>
    <property type="evidence" value="ECO:0007669"/>
    <property type="project" value="TreeGrafter"/>
</dbReference>
<evidence type="ECO:0000259" key="8">
    <source>
        <dbReference type="Pfam" id="PF02687"/>
    </source>
</evidence>
<gene>
    <name evidence="10" type="ORF">HA254_01300</name>
</gene>
<dbReference type="PANTHER" id="PTHR30572:SF4">
    <property type="entry name" value="ABC TRANSPORTER PERMEASE YTRF"/>
    <property type="match status" value="1"/>
</dbReference>
<organism evidence="10 11">
    <name type="scientific">Candidatus Iainarchaeum sp</name>
    <dbReference type="NCBI Taxonomy" id="3101447"/>
    <lineage>
        <taxon>Archaea</taxon>
        <taxon>Candidatus Iainarchaeota</taxon>
        <taxon>Candidatus Iainarchaeia</taxon>
        <taxon>Candidatus Iainarchaeales</taxon>
        <taxon>Candidatus Iainarchaeaceae</taxon>
        <taxon>Candidatus Iainarchaeum</taxon>
    </lineage>
</organism>
<evidence type="ECO:0000313" key="10">
    <source>
        <dbReference type="EMBL" id="HIH09284.1"/>
    </source>
</evidence>
<dbReference type="Pfam" id="PF12704">
    <property type="entry name" value="MacB_PCD"/>
    <property type="match status" value="1"/>
</dbReference>
<dbReference type="InterPro" id="IPR025857">
    <property type="entry name" value="MacB_PCD"/>
</dbReference>
<feature type="transmembrane region" description="Helical" evidence="7">
    <location>
        <begin position="23"/>
        <end position="46"/>
    </location>
</feature>
<keyword evidence="4 7" id="KW-1133">Transmembrane helix</keyword>
<dbReference type="InterPro" id="IPR003838">
    <property type="entry name" value="ABC3_permease_C"/>
</dbReference>
<dbReference type="EMBL" id="DUGC01000027">
    <property type="protein sequence ID" value="HIH09284.1"/>
    <property type="molecule type" value="Genomic_DNA"/>
</dbReference>
<keyword evidence="5 7" id="KW-0472">Membrane</keyword>
<feature type="transmembrane region" description="Helical" evidence="7">
    <location>
        <begin position="278"/>
        <end position="301"/>
    </location>
</feature>
<proteinExistence type="inferred from homology"/>
<protein>
    <submittedName>
        <fullName evidence="10">ABC transporter permease</fullName>
    </submittedName>
</protein>
<evidence type="ECO:0000313" key="11">
    <source>
        <dbReference type="Proteomes" id="UP000565078"/>
    </source>
</evidence>
<comment type="similarity">
    <text evidence="6">Belongs to the ABC-4 integral membrane protein family.</text>
</comment>
<evidence type="ECO:0000256" key="1">
    <source>
        <dbReference type="ARBA" id="ARBA00004651"/>
    </source>
</evidence>
<dbReference type="PANTHER" id="PTHR30572">
    <property type="entry name" value="MEMBRANE COMPONENT OF TRANSPORTER-RELATED"/>
    <property type="match status" value="1"/>
</dbReference>
<dbReference type="Pfam" id="PF02687">
    <property type="entry name" value="FtsX"/>
    <property type="match status" value="1"/>
</dbReference>
<sequence>MTNIIEIAKVALSNLSRQGLRSYLTLIGVVIGIAAIVTLISLGAGLNNAVVDQFEQLGSNTIFLTPGGAGMGGSGTALLGATELSDSEIARMKAIPEVASVIAPFSTNATIEYGKEVRKISIMAADAAEADFFEDSGFLEIEEGRSFEGNDGFVAIIGPSIATDVFSKDVALHDRIIINGKSFKVVAIAKKTSQSFGGGPNTNNSIFITKRSFNETFPSVNPIFALIKAEKKEDVQIVKEKIEKIFEKDYGKDQKEFMVVTSEQVLEQIDRVLGIIQIFLVGIASISLLVGSIGIMNTMIMAVMERTKEIGVMKAIGATNNLVLTIFILEAGFIGLVGGIIGVIIGYGLAFGVGAIAESAAFALKVELDPMLIIGAMLFSLIVGMAAGAYPANKAARLDPVDALRGSE</sequence>
<evidence type="ECO:0000256" key="3">
    <source>
        <dbReference type="ARBA" id="ARBA00022692"/>
    </source>
</evidence>
<comment type="caution">
    <text evidence="10">The sequence shown here is derived from an EMBL/GenBank/DDBJ whole genome shotgun (WGS) entry which is preliminary data.</text>
</comment>
<evidence type="ECO:0000256" key="5">
    <source>
        <dbReference type="ARBA" id="ARBA00023136"/>
    </source>
</evidence>
<evidence type="ECO:0000256" key="6">
    <source>
        <dbReference type="ARBA" id="ARBA00038076"/>
    </source>
</evidence>
<reference evidence="11" key="1">
    <citation type="journal article" date="2020" name="bioRxiv">
        <title>A rank-normalized archaeal taxonomy based on genome phylogeny resolves widespread incomplete and uneven classifications.</title>
        <authorList>
            <person name="Rinke C."/>
            <person name="Chuvochina M."/>
            <person name="Mussig A.J."/>
            <person name="Chaumeil P.-A."/>
            <person name="Waite D.W."/>
            <person name="Whitman W.B."/>
            <person name="Parks D.H."/>
            <person name="Hugenholtz P."/>
        </authorList>
    </citation>
    <scope>NUCLEOTIDE SEQUENCE [LARGE SCALE GENOMIC DNA]</scope>
</reference>
<keyword evidence="3 7" id="KW-0812">Transmembrane</keyword>